<reference evidence="2 3" key="1">
    <citation type="submission" date="2016-10" db="EMBL/GenBank/DDBJ databases">
        <authorList>
            <person name="de Groot N.N."/>
        </authorList>
    </citation>
    <scope>NUCLEOTIDE SEQUENCE [LARGE SCALE GENOMIC DNA]</scope>
    <source>
        <strain evidence="3">KMM 9023,NRIC 0796,JCM 17311,KCTC 23692</strain>
    </source>
</reference>
<dbReference type="Pfam" id="PF00561">
    <property type="entry name" value="Abhydrolase_1"/>
    <property type="match status" value="1"/>
</dbReference>
<accession>A0A1I6E7Q3</accession>
<evidence type="ECO:0000313" key="3">
    <source>
        <dbReference type="Proteomes" id="UP000199302"/>
    </source>
</evidence>
<dbReference type="EMBL" id="FOYI01000008">
    <property type="protein sequence ID" value="SFR13759.1"/>
    <property type="molecule type" value="Genomic_DNA"/>
</dbReference>
<dbReference type="AlphaFoldDB" id="A0A1I6E7Q3"/>
<dbReference type="GO" id="GO:0004806">
    <property type="term" value="F:triacylglycerol lipase activity"/>
    <property type="evidence" value="ECO:0007669"/>
    <property type="project" value="TreeGrafter"/>
</dbReference>
<protein>
    <submittedName>
        <fullName evidence="2">Pimeloyl-ACP methyl ester carboxylesterase</fullName>
    </submittedName>
</protein>
<dbReference type="Gene3D" id="3.40.50.1820">
    <property type="entry name" value="alpha/beta hydrolase"/>
    <property type="match status" value="1"/>
</dbReference>
<organism evidence="2 3">
    <name type="scientific">Poseidonocella sedimentorum</name>
    <dbReference type="NCBI Taxonomy" id="871652"/>
    <lineage>
        <taxon>Bacteria</taxon>
        <taxon>Pseudomonadati</taxon>
        <taxon>Pseudomonadota</taxon>
        <taxon>Alphaproteobacteria</taxon>
        <taxon>Rhodobacterales</taxon>
        <taxon>Roseobacteraceae</taxon>
        <taxon>Poseidonocella</taxon>
    </lineage>
</organism>
<dbReference type="OrthoDB" id="9791366at2"/>
<sequence>MAQIHGRGGVPLYYEESGAGLPILCLSGLTRNVRDFDPVAPHLAGCRLIRMDYRGRGRSGWADWQSYSIPQEAEDALRLLDHLGIERAAVLGTSRGGLIGLVLAHRARGRLLGLALNDIGPEIAPEGLGRIAGYLGIAPPWPTLDAAAAARPASFPGFSGASSARWREDVARSYIETERGLALRYDPKLRDAVLTGAGGPLPDLWECFAATEGLPVAVLRGDASDLLAQSCVDEMARRRPDLISAEIPGRGHVPFLDEPDAVAALHLWIQRMTETTQGERSA</sequence>
<gene>
    <name evidence="2" type="ORF">SAMN04515673_10821</name>
</gene>
<dbReference type="Proteomes" id="UP000199302">
    <property type="component" value="Unassembled WGS sequence"/>
</dbReference>
<feature type="domain" description="AB hydrolase-1" evidence="1">
    <location>
        <begin position="22"/>
        <end position="119"/>
    </location>
</feature>
<dbReference type="PANTHER" id="PTHR43433">
    <property type="entry name" value="HYDROLASE, ALPHA/BETA FOLD FAMILY PROTEIN"/>
    <property type="match status" value="1"/>
</dbReference>
<name>A0A1I6E7Q3_9RHOB</name>
<evidence type="ECO:0000259" key="1">
    <source>
        <dbReference type="Pfam" id="PF00561"/>
    </source>
</evidence>
<dbReference type="PANTHER" id="PTHR43433:SF5">
    <property type="entry name" value="AB HYDROLASE-1 DOMAIN-CONTAINING PROTEIN"/>
    <property type="match status" value="1"/>
</dbReference>
<dbReference type="SUPFAM" id="SSF53474">
    <property type="entry name" value="alpha/beta-Hydrolases"/>
    <property type="match status" value="1"/>
</dbReference>
<evidence type="ECO:0000313" key="2">
    <source>
        <dbReference type="EMBL" id="SFR13759.1"/>
    </source>
</evidence>
<dbReference type="InterPro" id="IPR050471">
    <property type="entry name" value="AB_hydrolase"/>
</dbReference>
<dbReference type="STRING" id="871652.SAMN04515673_10821"/>
<keyword evidence="3" id="KW-1185">Reference proteome</keyword>
<dbReference type="RefSeq" id="WP_092081166.1">
    <property type="nucleotide sequence ID" value="NZ_FOYI01000008.1"/>
</dbReference>
<proteinExistence type="predicted"/>
<dbReference type="InterPro" id="IPR029058">
    <property type="entry name" value="AB_hydrolase_fold"/>
</dbReference>
<dbReference type="InterPro" id="IPR000073">
    <property type="entry name" value="AB_hydrolase_1"/>
</dbReference>
<dbReference type="GO" id="GO:0046503">
    <property type="term" value="P:glycerolipid catabolic process"/>
    <property type="evidence" value="ECO:0007669"/>
    <property type="project" value="TreeGrafter"/>
</dbReference>